<protein>
    <recommendedName>
        <fullName evidence="6">Peptidoglycan glycosyltransferase MrdB</fullName>
        <shortName evidence="6">PGT</shortName>
        <ecNumber evidence="6">2.4.99.28</ecNumber>
    </recommendedName>
    <alternativeName>
        <fullName evidence="6">Cell elongation protein RodA</fullName>
    </alternativeName>
    <alternativeName>
        <fullName evidence="6">Cell wall polymerase</fullName>
    </alternativeName>
    <alternativeName>
        <fullName evidence="6">Peptidoglycan polymerase</fullName>
        <shortName evidence="6">PG polymerase</shortName>
    </alternativeName>
</protein>
<dbReference type="HAMAP" id="MF_02079">
    <property type="entry name" value="PGT_RodA"/>
    <property type="match status" value="1"/>
</dbReference>
<evidence type="ECO:0000256" key="1">
    <source>
        <dbReference type="ARBA" id="ARBA00004141"/>
    </source>
</evidence>
<name>A0ABU3B9F2_9GAMM</name>
<feature type="transmembrane region" description="Helical" evidence="6">
    <location>
        <begin position="316"/>
        <end position="338"/>
    </location>
</feature>
<evidence type="ECO:0000256" key="4">
    <source>
        <dbReference type="ARBA" id="ARBA00022989"/>
    </source>
</evidence>
<comment type="subcellular location">
    <subcellularLocation>
        <location evidence="6">Cell inner membrane</location>
        <topology evidence="6">Multi-pass membrane protein</topology>
    </subcellularLocation>
    <subcellularLocation>
        <location evidence="1">Membrane</location>
        <topology evidence="1">Multi-pass membrane protein</topology>
    </subcellularLocation>
</comment>
<keyword evidence="8" id="KW-1185">Reference proteome</keyword>
<feature type="transmembrane region" description="Helical" evidence="6">
    <location>
        <begin position="344"/>
        <end position="365"/>
    </location>
</feature>
<accession>A0ABU3B9F2</accession>
<feature type="transmembrane region" description="Helical" evidence="6">
    <location>
        <begin position="144"/>
        <end position="163"/>
    </location>
</feature>
<keyword evidence="6" id="KW-0328">Glycosyltransferase</keyword>
<dbReference type="Proteomes" id="UP001259982">
    <property type="component" value="Unassembled WGS sequence"/>
</dbReference>
<dbReference type="Pfam" id="PF01098">
    <property type="entry name" value="FTSW_RODA_SPOVE"/>
    <property type="match status" value="1"/>
</dbReference>
<comment type="catalytic activity">
    <reaction evidence="6">
        <text>[GlcNAc-(1-&gt;4)-Mur2Ac(oyl-L-Ala-gamma-D-Glu-L-Lys-D-Ala-D-Ala)](n)-di-trans,octa-cis-undecaprenyl diphosphate + beta-D-GlcNAc-(1-&gt;4)-Mur2Ac(oyl-L-Ala-gamma-D-Glu-L-Lys-D-Ala-D-Ala)-di-trans,octa-cis-undecaprenyl diphosphate = [GlcNAc-(1-&gt;4)-Mur2Ac(oyl-L-Ala-gamma-D-Glu-L-Lys-D-Ala-D-Ala)](n+1)-di-trans,octa-cis-undecaprenyl diphosphate + di-trans,octa-cis-undecaprenyl diphosphate + H(+)</text>
        <dbReference type="Rhea" id="RHEA:23708"/>
        <dbReference type="Rhea" id="RHEA-COMP:9602"/>
        <dbReference type="Rhea" id="RHEA-COMP:9603"/>
        <dbReference type="ChEBI" id="CHEBI:15378"/>
        <dbReference type="ChEBI" id="CHEBI:58405"/>
        <dbReference type="ChEBI" id="CHEBI:60033"/>
        <dbReference type="ChEBI" id="CHEBI:78435"/>
        <dbReference type="EC" id="2.4.99.28"/>
    </reaction>
</comment>
<reference evidence="7 8" key="1">
    <citation type="submission" date="2023-09" db="EMBL/GenBank/DDBJ databases">
        <authorList>
            <person name="Rey-Velasco X."/>
        </authorList>
    </citation>
    <scope>NUCLEOTIDE SEQUENCE [LARGE SCALE GENOMIC DNA]</scope>
    <source>
        <strain evidence="7 8">P385</strain>
    </source>
</reference>
<keyword evidence="6" id="KW-1003">Cell membrane</keyword>
<sequence>MNTAAEEHEQPPSLTDWLVRWRLDLQLLLALMACGGLGLFVLYSASGEQMSVVISQSIRLGIGFAAMIVVAQIPPDWYRTVAPWTYLLGLILLLLVLLLGDAAMGAQRWLDLGVVRFQPSEIMKIAVPLATAAFLHERALPTGWEGVIASAAIVAVPVGLVAIQPDLGTALLIVMAGGFVVFLAGLRWRVLALLLLMAAAAAPLVWFNMHEYQQERVLTFLSPARDPAGAGYHITQSKIAIGSGGLFGKGWLNGSQSHLNFLPESDTDFIFAVFAEEAGLLGVIALLALYGFLVARGLRIAVRSQDTFQRLMAGSISLTFFIYVFVNMGMVIGLLPVVGVPLPLLSFGGTSMVVLLMGFGILMSINTHRKLLSS</sequence>
<evidence type="ECO:0000256" key="3">
    <source>
        <dbReference type="ARBA" id="ARBA00022960"/>
    </source>
</evidence>
<keyword evidence="6" id="KW-0997">Cell inner membrane</keyword>
<evidence type="ECO:0000313" key="7">
    <source>
        <dbReference type="EMBL" id="MDT0619105.1"/>
    </source>
</evidence>
<evidence type="ECO:0000256" key="6">
    <source>
        <dbReference type="HAMAP-Rule" id="MF_02079"/>
    </source>
</evidence>
<evidence type="ECO:0000313" key="8">
    <source>
        <dbReference type="Proteomes" id="UP001259982"/>
    </source>
</evidence>
<feature type="transmembrane region" description="Helical" evidence="6">
    <location>
        <begin position="25"/>
        <end position="45"/>
    </location>
</feature>
<dbReference type="PANTHER" id="PTHR30474:SF1">
    <property type="entry name" value="PEPTIDOGLYCAN GLYCOSYLTRANSFERASE MRDB"/>
    <property type="match status" value="1"/>
</dbReference>
<comment type="pathway">
    <text evidence="6">Cell wall biogenesis; peptidoglycan biosynthesis.</text>
</comment>
<dbReference type="InterPro" id="IPR011923">
    <property type="entry name" value="RodA/MrdB"/>
</dbReference>
<keyword evidence="2 6" id="KW-0812">Transmembrane</keyword>
<feature type="transmembrane region" description="Helical" evidence="6">
    <location>
        <begin position="81"/>
        <end position="100"/>
    </location>
</feature>
<dbReference type="EC" id="2.4.99.28" evidence="6"/>
<evidence type="ECO:0000256" key="5">
    <source>
        <dbReference type="ARBA" id="ARBA00023136"/>
    </source>
</evidence>
<comment type="function">
    <text evidence="6">Peptidoglycan polymerase that is essential for cell wall elongation.</text>
</comment>
<dbReference type="PANTHER" id="PTHR30474">
    <property type="entry name" value="CELL CYCLE PROTEIN"/>
    <property type="match status" value="1"/>
</dbReference>
<organism evidence="7 8">
    <name type="scientific">Spectribacter acetivorans</name>
    <dbReference type="NCBI Taxonomy" id="3075603"/>
    <lineage>
        <taxon>Bacteria</taxon>
        <taxon>Pseudomonadati</taxon>
        <taxon>Pseudomonadota</taxon>
        <taxon>Gammaproteobacteria</taxon>
        <taxon>Salinisphaerales</taxon>
        <taxon>Salinisphaeraceae</taxon>
        <taxon>Spectribacter</taxon>
    </lineage>
</organism>
<keyword evidence="6" id="KW-0808">Transferase</keyword>
<dbReference type="EMBL" id="JAVRHY010000010">
    <property type="protein sequence ID" value="MDT0619105.1"/>
    <property type="molecule type" value="Genomic_DNA"/>
</dbReference>
<feature type="transmembrane region" description="Helical" evidence="6">
    <location>
        <begin position="169"/>
        <end position="186"/>
    </location>
</feature>
<keyword evidence="3 6" id="KW-0133">Cell shape</keyword>
<feature type="transmembrane region" description="Helical" evidence="6">
    <location>
        <begin position="269"/>
        <end position="295"/>
    </location>
</feature>
<proteinExistence type="inferred from homology"/>
<dbReference type="NCBIfam" id="TIGR02210">
    <property type="entry name" value="rodA_shape"/>
    <property type="match status" value="1"/>
</dbReference>
<comment type="caution">
    <text evidence="7">The sequence shown here is derived from an EMBL/GenBank/DDBJ whole genome shotgun (WGS) entry which is preliminary data.</text>
</comment>
<feature type="transmembrane region" description="Helical" evidence="6">
    <location>
        <begin position="57"/>
        <end position="75"/>
    </location>
</feature>
<keyword evidence="6" id="KW-0961">Cell wall biogenesis/degradation</keyword>
<evidence type="ECO:0000256" key="2">
    <source>
        <dbReference type="ARBA" id="ARBA00022692"/>
    </source>
</evidence>
<keyword evidence="6" id="KW-0573">Peptidoglycan synthesis</keyword>
<gene>
    <name evidence="6 7" type="primary">rodA</name>
    <name evidence="6" type="synonym">mrdB</name>
    <name evidence="7" type="ORF">RM531_11525</name>
</gene>
<feature type="transmembrane region" description="Helical" evidence="6">
    <location>
        <begin position="191"/>
        <end position="209"/>
    </location>
</feature>
<dbReference type="RefSeq" id="WP_311659420.1">
    <property type="nucleotide sequence ID" value="NZ_JAVRHY010000010.1"/>
</dbReference>
<keyword evidence="4 6" id="KW-1133">Transmembrane helix</keyword>
<dbReference type="InterPro" id="IPR001182">
    <property type="entry name" value="FtsW/RodA"/>
</dbReference>
<keyword evidence="5 6" id="KW-0472">Membrane</keyword>
<comment type="similarity">
    <text evidence="6">Belongs to the SEDS family. MrdB/RodA subfamily.</text>
</comment>